<name>A0ABP6VF64_9PSEU</name>
<dbReference type="Proteomes" id="UP001500689">
    <property type="component" value="Unassembled WGS sequence"/>
</dbReference>
<evidence type="ECO:0000256" key="1">
    <source>
        <dbReference type="SAM" id="MobiDB-lite"/>
    </source>
</evidence>
<protein>
    <submittedName>
        <fullName evidence="2">Uncharacterized protein</fullName>
    </submittedName>
</protein>
<evidence type="ECO:0000313" key="2">
    <source>
        <dbReference type="EMBL" id="GAA3534687.1"/>
    </source>
</evidence>
<feature type="compositionally biased region" description="Polar residues" evidence="1">
    <location>
        <begin position="31"/>
        <end position="42"/>
    </location>
</feature>
<reference evidence="3" key="1">
    <citation type="journal article" date="2019" name="Int. J. Syst. Evol. Microbiol.">
        <title>The Global Catalogue of Microorganisms (GCM) 10K type strain sequencing project: providing services to taxonomists for standard genome sequencing and annotation.</title>
        <authorList>
            <consortium name="The Broad Institute Genomics Platform"/>
            <consortium name="The Broad Institute Genome Sequencing Center for Infectious Disease"/>
            <person name="Wu L."/>
            <person name="Ma J."/>
        </authorList>
    </citation>
    <scope>NUCLEOTIDE SEQUENCE [LARGE SCALE GENOMIC DNA]</scope>
    <source>
        <strain evidence="3">JCM 16898</strain>
    </source>
</reference>
<comment type="caution">
    <text evidence="2">The sequence shown here is derived from an EMBL/GenBank/DDBJ whole genome shotgun (WGS) entry which is preliminary data.</text>
</comment>
<evidence type="ECO:0000313" key="3">
    <source>
        <dbReference type="Proteomes" id="UP001500689"/>
    </source>
</evidence>
<feature type="region of interest" description="Disordered" evidence="1">
    <location>
        <begin position="14"/>
        <end position="181"/>
    </location>
</feature>
<organism evidence="2 3">
    <name type="scientific">Amycolatopsis ultiminotia</name>
    <dbReference type="NCBI Taxonomy" id="543629"/>
    <lineage>
        <taxon>Bacteria</taxon>
        <taxon>Bacillati</taxon>
        <taxon>Actinomycetota</taxon>
        <taxon>Actinomycetes</taxon>
        <taxon>Pseudonocardiales</taxon>
        <taxon>Pseudonocardiaceae</taxon>
        <taxon>Amycolatopsis</taxon>
    </lineage>
</organism>
<dbReference type="EMBL" id="BAAAZN010000003">
    <property type="protein sequence ID" value="GAA3534687.1"/>
    <property type="molecule type" value="Genomic_DNA"/>
</dbReference>
<keyword evidence="3" id="KW-1185">Reference proteome</keyword>
<proteinExistence type="predicted"/>
<gene>
    <name evidence="2" type="ORF">GCM10022222_17800</name>
</gene>
<sequence length="214" mass="22738">MSLTELILTRSSYTITLMPDPQPRPEPSRTLCASESPTIKTKQSPSRPSSPHQRRAAPNGAKQPPPTLTEAKQHTPPLTDVEQPHHTHRASPTHPQSPARTDSDPHAPTATRTHRQRPARTDSHPHAPTATMLGQQPTAPWGSGGLGPPGTTQARHTGKAPPEGTPNRGDRRTWSPLGGYAQCGSSRTVFHKGGSSVSPGDTECAGLLFSTGPV</sequence>
<accession>A0ABP6VF64</accession>